<reference evidence="1 2" key="1">
    <citation type="journal article" date="2018" name="Nat. Biotechnol.">
        <title>A standardized bacterial taxonomy based on genome phylogeny substantially revises the tree of life.</title>
        <authorList>
            <person name="Parks D.H."/>
            <person name="Chuvochina M."/>
            <person name="Waite D.W."/>
            <person name="Rinke C."/>
            <person name="Skarshewski A."/>
            <person name="Chaumeil P.A."/>
            <person name="Hugenholtz P."/>
        </authorList>
    </citation>
    <scope>NUCLEOTIDE SEQUENCE [LARGE SCALE GENOMIC DNA]</scope>
    <source>
        <strain evidence="1">UBA11978</strain>
    </source>
</reference>
<evidence type="ECO:0000313" key="2">
    <source>
        <dbReference type="Proteomes" id="UP000263517"/>
    </source>
</evidence>
<sequence>MTTTNFRRLSPLANDAREVATIVNNILDGKINSTGTVTLTASATTTVVTEDRAGATSVILFMPTTANAAAEQAAGGMFVSSRSKQTFTITHANNSQADRVFDYIVIG</sequence>
<comment type="caution">
    <text evidence="1">The sequence shown here is derived from an EMBL/GenBank/DDBJ whole genome shotgun (WGS) entry which is preliminary data.</text>
</comment>
<accession>A0A350P854</accession>
<evidence type="ECO:0000313" key="1">
    <source>
        <dbReference type="EMBL" id="HAW77471.1"/>
    </source>
</evidence>
<proteinExistence type="predicted"/>
<dbReference type="AlphaFoldDB" id="A0A350P854"/>
<organism evidence="1 2">
    <name type="scientific">Alteromonas australica</name>
    <dbReference type="NCBI Taxonomy" id="589873"/>
    <lineage>
        <taxon>Bacteria</taxon>
        <taxon>Pseudomonadati</taxon>
        <taxon>Pseudomonadota</taxon>
        <taxon>Gammaproteobacteria</taxon>
        <taxon>Alteromonadales</taxon>
        <taxon>Alteromonadaceae</taxon>
        <taxon>Alteromonas/Salinimonas group</taxon>
        <taxon>Alteromonas</taxon>
    </lineage>
</organism>
<name>A0A350P854_9ALTE</name>
<dbReference type="EMBL" id="DNAN01000605">
    <property type="protein sequence ID" value="HAW77471.1"/>
    <property type="molecule type" value="Genomic_DNA"/>
</dbReference>
<gene>
    <name evidence="1" type="ORF">DCW74_17265</name>
</gene>
<protein>
    <submittedName>
        <fullName evidence="1">Uncharacterized protein</fullName>
    </submittedName>
</protein>
<dbReference type="Proteomes" id="UP000263517">
    <property type="component" value="Unassembled WGS sequence"/>
</dbReference>